<dbReference type="SMR" id="A0A2W1BJN0"/>
<sequence>MIVYLDIIEEIFLISQSVSRGFSVKMLRAVILFCVVLVVRGQTTDVSQCTANPGPLPINAYIAGCSSAPCNLPQLQDAVINIIFRAPRTIRTMRTLAVAYIPSPFGNIPFPYGLGDDAETCNFLTNTYCPVVQGEVIQYTLRMYIESFFPVDTQVSIEFRIVDEASSPVMCIRVPIRITAPETFGARNATLIEEV</sequence>
<dbReference type="Gene3D" id="2.60.40.770">
    <property type="match status" value="1"/>
</dbReference>
<comment type="similarity">
    <text evidence="2">Belongs to the NPC2 family.</text>
</comment>
<dbReference type="InterPro" id="IPR014756">
    <property type="entry name" value="Ig_E-set"/>
</dbReference>
<dbReference type="SUPFAM" id="SSF81296">
    <property type="entry name" value="E set domains"/>
    <property type="match status" value="1"/>
</dbReference>
<evidence type="ECO:0000313" key="5">
    <source>
        <dbReference type="EMBL" id="PZC73874.1"/>
    </source>
</evidence>
<protein>
    <recommendedName>
        <fullName evidence="4">MD-2-related lipid-recognition domain-containing protein</fullName>
    </recommendedName>
</protein>
<dbReference type="Pfam" id="PF02221">
    <property type="entry name" value="E1_DerP2_DerF2"/>
    <property type="match status" value="1"/>
</dbReference>
<dbReference type="OrthoDB" id="6489092at2759"/>
<dbReference type="Proteomes" id="UP000249218">
    <property type="component" value="Unassembled WGS sequence"/>
</dbReference>
<evidence type="ECO:0000256" key="1">
    <source>
        <dbReference type="ARBA" id="ARBA00004613"/>
    </source>
</evidence>
<reference evidence="5 6" key="1">
    <citation type="journal article" date="2017" name="BMC Biol.">
        <title>Genomic innovations, transcriptional plasticity and gene loss underlying the evolution and divergence of two highly polyphagous and invasive Helicoverpa pest species.</title>
        <authorList>
            <person name="Pearce S.L."/>
            <person name="Clarke D.F."/>
            <person name="East P.D."/>
            <person name="Elfekih S."/>
            <person name="Gordon K.H."/>
            <person name="Jermiin L.S."/>
            <person name="McGaughran A."/>
            <person name="Oakeshott J.G."/>
            <person name="Papanikolaou A."/>
            <person name="Perera O.P."/>
            <person name="Rane R.V."/>
            <person name="Richards S."/>
            <person name="Tay W.T."/>
            <person name="Walsh T.K."/>
            <person name="Anderson A."/>
            <person name="Anderson C.J."/>
            <person name="Asgari S."/>
            <person name="Board P.G."/>
            <person name="Bretschneider A."/>
            <person name="Campbell P.M."/>
            <person name="Chertemps T."/>
            <person name="Christeller J.T."/>
            <person name="Coppin C.W."/>
            <person name="Downes S.J."/>
            <person name="Duan G."/>
            <person name="Farnsworth C.A."/>
            <person name="Good R.T."/>
            <person name="Han L.B."/>
            <person name="Han Y.C."/>
            <person name="Hatje K."/>
            <person name="Horne I."/>
            <person name="Huang Y.P."/>
            <person name="Hughes D.S."/>
            <person name="Jacquin-Joly E."/>
            <person name="James W."/>
            <person name="Jhangiani S."/>
            <person name="Kollmar M."/>
            <person name="Kuwar S.S."/>
            <person name="Li S."/>
            <person name="Liu N.Y."/>
            <person name="Maibeche M.T."/>
            <person name="Miller J.R."/>
            <person name="Montagne N."/>
            <person name="Perry T."/>
            <person name="Qu J."/>
            <person name="Song S.V."/>
            <person name="Sutton G.G."/>
            <person name="Vogel H."/>
            <person name="Walenz B.P."/>
            <person name="Xu W."/>
            <person name="Zhang H.J."/>
            <person name="Zou Z."/>
            <person name="Batterham P."/>
            <person name="Edwards O.R."/>
            <person name="Feyereisen R."/>
            <person name="Gibbs R.A."/>
            <person name="Heckel D.G."/>
            <person name="McGrath A."/>
            <person name="Robin C."/>
            <person name="Scherer S.E."/>
            <person name="Worley K.C."/>
            <person name="Wu Y.D."/>
        </authorList>
    </citation>
    <scope>NUCLEOTIDE SEQUENCE [LARGE SCALE GENOMIC DNA]</scope>
    <source>
        <strain evidence="5">Harm_GR_Male_#8</strain>
        <tissue evidence="5">Whole organism</tissue>
    </source>
</reference>
<accession>A0A2W1BJN0</accession>
<dbReference type="AlphaFoldDB" id="A0A2W1BJN0"/>
<dbReference type="InterPro" id="IPR003172">
    <property type="entry name" value="ML_dom"/>
</dbReference>
<dbReference type="EMBL" id="KZ150081">
    <property type="protein sequence ID" value="PZC73874.1"/>
    <property type="molecule type" value="Genomic_DNA"/>
</dbReference>
<dbReference type="GO" id="GO:0005576">
    <property type="term" value="C:extracellular region"/>
    <property type="evidence" value="ECO:0007669"/>
    <property type="project" value="UniProtKB-SubCell"/>
</dbReference>
<name>A0A2W1BJN0_HELAM</name>
<evidence type="ECO:0000313" key="6">
    <source>
        <dbReference type="Proteomes" id="UP000249218"/>
    </source>
</evidence>
<evidence type="ECO:0000259" key="4">
    <source>
        <dbReference type="Pfam" id="PF02221"/>
    </source>
</evidence>
<comment type="subcellular location">
    <subcellularLocation>
        <location evidence="1">Secreted</location>
    </subcellularLocation>
</comment>
<evidence type="ECO:0000256" key="2">
    <source>
        <dbReference type="ARBA" id="ARBA00006370"/>
    </source>
</evidence>
<feature type="domain" description="MD-2-related lipid-recognition" evidence="4">
    <location>
        <begin position="44"/>
        <end position="178"/>
    </location>
</feature>
<gene>
    <name evidence="5" type="primary">HaOG208704</name>
    <name evidence="5" type="ORF">B5X24_HaOG208704</name>
</gene>
<keyword evidence="6" id="KW-1185">Reference proteome</keyword>
<keyword evidence="3" id="KW-0964">Secreted</keyword>
<proteinExistence type="inferred from homology"/>
<evidence type="ECO:0000256" key="3">
    <source>
        <dbReference type="ARBA" id="ARBA00022525"/>
    </source>
</evidence>
<organism evidence="5 6">
    <name type="scientific">Helicoverpa armigera</name>
    <name type="common">Cotton bollworm</name>
    <name type="synonym">Heliothis armigera</name>
    <dbReference type="NCBI Taxonomy" id="29058"/>
    <lineage>
        <taxon>Eukaryota</taxon>
        <taxon>Metazoa</taxon>
        <taxon>Ecdysozoa</taxon>
        <taxon>Arthropoda</taxon>
        <taxon>Hexapoda</taxon>
        <taxon>Insecta</taxon>
        <taxon>Pterygota</taxon>
        <taxon>Neoptera</taxon>
        <taxon>Endopterygota</taxon>
        <taxon>Lepidoptera</taxon>
        <taxon>Glossata</taxon>
        <taxon>Ditrysia</taxon>
        <taxon>Noctuoidea</taxon>
        <taxon>Noctuidae</taxon>
        <taxon>Heliothinae</taxon>
        <taxon>Helicoverpa</taxon>
    </lineage>
</organism>
<dbReference type="FunFam" id="2.60.40.770:FF:000001">
    <property type="entry name" value="NPC intracellular cholesterol transporter 2"/>
    <property type="match status" value="1"/>
</dbReference>